<protein>
    <submittedName>
        <fullName evidence="2">Uncharacterized protein</fullName>
    </submittedName>
</protein>
<feature type="region of interest" description="Disordered" evidence="1">
    <location>
        <begin position="190"/>
        <end position="232"/>
    </location>
</feature>
<reference evidence="2 3" key="1">
    <citation type="submission" date="2018-06" db="EMBL/GenBank/DDBJ databases">
        <authorList>
            <consortium name="Pathogen Informatics"/>
            <person name="Doyle S."/>
        </authorList>
    </citation>
    <scope>NUCLEOTIDE SEQUENCE [LARGE SCALE GENOMIC DNA]</scope>
    <source>
        <strain evidence="2 3">NCTC13291</strain>
    </source>
</reference>
<dbReference type="EMBL" id="UGVN01000001">
    <property type="protein sequence ID" value="SUE41408.1"/>
    <property type="molecule type" value="Genomic_DNA"/>
</dbReference>
<dbReference type="Proteomes" id="UP000254919">
    <property type="component" value="Unassembled WGS sequence"/>
</dbReference>
<feature type="compositionally biased region" description="Low complexity" evidence="1">
    <location>
        <begin position="190"/>
        <end position="199"/>
    </location>
</feature>
<gene>
    <name evidence="2" type="ORF">NCTC13291_02995</name>
</gene>
<organism evidence="2 3">
    <name type="scientific">Roseomonas mucosa</name>
    <dbReference type="NCBI Taxonomy" id="207340"/>
    <lineage>
        <taxon>Bacteria</taxon>
        <taxon>Pseudomonadati</taxon>
        <taxon>Pseudomonadota</taxon>
        <taxon>Alphaproteobacteria</taxon>
        <taxon>Acetobacterales</taxon>
        <taxon>Roseomonadaceae</taxon>
        <taxon>Roseomonas</taxon>
    </lineage>
</organism>
<name>A0A379N2S5_9PROT</name>
<sequence length="241" mass="25996">MSTIDGTTAVAGSGRQALLHACKDKRFAMTPERPPEEPLCPAIRDWTAGAGAPATQDDDKEFWAGGGGRRGDSAVPAVLHCRPGDAVDGSGFVVHKSFAGGLESLEGLERGRLIRESRFPSQFPHHSFDLVRTTGLDQPLDHGAPSCPIPGLHTHQFRACFRMRFLFPICSFFANLRPWPTNPPLPLRRSISSPLARLPGNTRSCGEQGIPKANHGQSPPPSSARRTRTGQRTWCSGKCAG</sequence>
<evidence type="ECO:0000313" key="2">
    <source>
        <dbReference type="EMBL" id="SUE41408.1"/>
    </source>
</evidence>
<evidence type="ECO:0000256" key="1">
    <source>
        <dbReference type="SAM" id="MobiDB-lite"/>
    </source>
</evidence>
<proteinExistence type="predicted"/>
<accession>A0A379N2S5</accession>
<dbReference type="AlphaFoldDB" id="A0A379N2S5"/>
<evidence type="ECO:0000313" key="3">
    <source>
        <dbReference type="Proteomes" id="UP000254919"/>
    </source>
</evidence>